<reference evidence="2 3" key="1">
    <citation type="submission" date="2024-09" db="EMBL/GenBank/DDBJ databases">
        <authorList>
            <person name="Sun Q."/>
            <person name="Mori K."/>
        </authorList>
    </citation>
    <scope>NUCLEOTIDE SEQUENCE [LARGE SCALE GENOMIC DNA]</scope>
    <source>
        <strain evidence="2 3">JCM 9767</strain>
    </source>
</reference>
<comment type="caution">
    <text evidence="2">The sequence shown here is derived from an EMBL/GenBank/DDBJ whole genome shotgun (WGS) entry which is preliminary data.</text>
</comment>
<feature type="non-terminal residue" evidence="2">
    <location>
        <position position="74"/>
    </location>
</feature>
<evidence type="ECO:0000313" key="2">
    <source>
        <dbReference type="EMBL" id="MFB9351297.1"/>
    </source>
</evidence>
<keyword evidence="3" id="KW-1185">Reference proteome</keyword>
<feature type="region of interest" description="Disordered" evidence="1">
    <location>
        <begin position="23"/>
        <end position="74"/>
    </location>
</feature>
<dbReference type="Proteomes" id="UP001589753">
    <property type="component" value="Unassembled WGS sequence"/>
</dbReference>
<proteinExistence type="predicted"/>
<sequence length="74" mass="7838">MAPEPYDSPVAAALWRAYRTEAGDHRYPRHEGRRTDPGEPEREIAAVPGTDLAPSEGLPPVARYAGEPAGGAGV</sequence>
<evidence type="ECO:0000256" key="1">
    <source>
        <dbReference type="SAM" id="MobiDB-lite"/>
    </source>
</evidence>
<organism evidence="2 3">
    <name type="scientific">Streptomyces heliomycini</name>
    <dbReference type="NCBI Taxonomy" id="284032"/>
    <lineage>
        <taxon>Bacteria</taxon>
        <taxon>Bacillati</taxon>
        <taxon>Actinomycetota</taxon>
        <taxon>Actinomycetes</taxon>
        <taxon>Kitasatosporales</taxon>
        <taxon>Streptomycetaceae</taxon>
        <taxon>Streptomyces</taxon>
    </lineage>
</organism>
<feature type="compositionally biased region" description="Basic and acidic residues" evidence="1">
    <location>
        <begin position="23"/>
        <end position="44"/>
    </location>
</feature>
<name>A0ABV5LGI4_9ACTN</name>
<protein>
    <submittedName>
        <fullName evidence="2">GNAT family N-acetyltransferase</fullName>
    </submittedName>
</protein>
<dbReference type="EMBL" id="JBHMDI010000111">
    <property type="protein sequence ID" value="MFB9351297.1"/>
    <property type="molecule type" value="Genomic_DNA"/>
</dbReference>
<accession>A0ABV5LGI4</accession>
<evidence type="ECO:0000313" key="3">
    <source>
        <dbReference type="Proteomes" id="UP001589753"/>
    </source>
</evidence>
<gene>
    <name evidence="2" type="ORF">ACFFUA_28335</name>
</gene>